<dbReference type="InterPro" id="IPR004358">
    <property type="entry name" value="Sig_transdc_His_kin-like_C"/>
</dbReference>
<dbReference type="SMART" id="SM00388">
    <property type="entry name" value="HisKA"/>
    <property type="match status" value="1"/>
</dbReference>
<evidence type="ECO:0000313" key="14">
    <source>
        <dbReference type="EMBL" id="MBB4676776.1"/>
    </source>
</evidence>
<dbReference type="Gene3D" id="1.10.287.130">
    <property type="match status" value="1"/>
</dbReference>
<dbReference type="GO" id="GO:0005886">
    <property type="term" value="C:plasma membrane"/>
    <property type="evidence" value="ECO:0007669"/>
    <property type="project" value="UniProtKB-SubCell"/>
</dbReference>
<dbReference type="EC" id="2.7.13.3" evidence="3"/>
<feature type="domain" description="HAMP" evidence="13">
    <location>
        <begin position="185"/>
        <end position="242"/>
    </location>
</feature>
<keyword evidence="5" id="KW-0808">Transferase</keyword>
<dbReference type="InterPro" id="IPR036097">
    <property type="entry name" value="HisK_dim/P_sf"/>
</dbReference>
<dbReference type="InterPro" id="IPR003661">
    <property type="entry name" value="HisK_dim/P_dom"/>
</dbReference>
<dbReference type="AlphaFoldDB" id="A0A7W7FS73"/>
<dbReference type="EMBL" id="JACHMH010000001">
    <property type="protein sequence ID" value="MBB4676776.1"/>
    <property type="molecule type" value="Genomic_DNA"/>
</dbReference>
<dbReference type="InterPro" id="IPR050428">
    <property type="entry name" value="TCS_sensor_his_kinase"/>
</dbReference>
<keyword evidence="7 14" id="KW-0418">Kinase</keyword>
<keyword evidence="9" id="KW-0902">Two-component regulatory system</keyword>
<feature type="transmembrane region" description="Helical" evidence="11">
    <location>
        <begin position="159"/>
        <end position="184"/>
    </location>
</feature>
<evidence type="ECO:0000256" key="4">
    <source>
        <dbReference type="ARBA" id="ARBA00022553"/>
    </source>
</evidence>
<evidence type="ECO:0000256" key="8">
    <source>
        <dbReference type="ARBA" id="ARBA00022989"/>
    </source>
</evidence>
<organism evidence="14 15">
    <name type="scientific">Crossiella cryophila</name>
    <dbReference type="NCBI Taxonomy" id="43355"/>
    <lineage>
        <taxon>Bacteria</taxon>
        <taxon>Bacillati</taxon>
        <taxon>Actinomycetota</taxon>
        <taxon>Actinomycetes</taxon>
        <taxon>Pseudonocardiales</taxon>
        <taxon>Pseudonocardiaceae</taxon>
        <taxon>Crossiella</taxon>
    </lineage>
</organism>
<feature type="domain" description="Histidine kinase" evidence="12">
    <location>
        <begin position="250"/>
        <end position="460"/>
    </location>
</feature>
<keyword evidence="4" id="KW-0597">Phosphoprotein</keyword>
<dbReference type="Gene3D" id="3.30.565.10">
    <property type="entry name" value="Histidine kinase-like ATPase, C-terminal domain"/>
    <property type="match status" value="1"/>
</dbReference>
<comment type="catalytic activity">
    <reaction evidence="1">
        <text>ATP + protein L-histidine = ADP + protein N-phospho-L-histidine.</text>
        <dbReference type="EC" id="2.7.13.3"/>
    </reaction>
</comment>
<dbReference type="InterPro" id="IPR003660">
    <property type="entry name" value="HAMP_dom"/>
</dbReference>
<dbReference type="SMART" id="SM00387">
    <property type="entry name" value="HATPase_c"/>
    <property type="match status" value="1"/>
</dbReference>
<evidence type="ECO:0000313" key="15">
    <source>
        <dbReference type="Proteomes" id="UP000533598"/>
    </source>
</evidence>
<keyword evidence="8 11" id="KW-1133">Transmembrane helix</keyword>
<evidence type="ECO:0000259" key="12">
    <source>
        <dbReference type="PROSITE" id="PS50109"/>
    </source>
</evidence>
<dbReference type="InterPro" id="IPR003594">
    <property type="entry name" value="HATPase_dom"/>
</dbReference>
<reference evidence="14 15" key="1">
    <citation type="submission" date="2020-08" db="EMBL/GenBank/DDBJ databases">
        <title>Sequencing the genomes of 1000 actinobacteria strains.</title>
        <authorList>
            <person name="Klenk H.-P."/>
        </authorList>
    </citation>
    <scope>NUCLEOTIDE SEQUENCE [LARGE SCALE GENOMIC DNA]</scope>
    <source>
        <strain evidence="14 15">DSM 44230</strain>
    </source>
</reference>
<dbReference type="PANTHER" id="PTHR45436:SF5">
    <property type="entry name" value="SENSOR HISTIDINE KINASE TRCS"/>
    <property type="match status" value="1"/>
</dbReference>
<dbReference type="PANTHER" id="PTHR45436">
    <property type="entry name" value="SENSOR HISTIDINE KINASE YKOH"/>
    <property type="match status" value="1"/>
</dbReference>
<dbReference type="SUPFAM" id="SSF47384">
    <property type="entry name" value="Homodimeric domain of signal transducing histidine kinase"/>
    <property type="match status" value="1"/>
</dbReference>
<keyword evidence="6 11" id="KW-0812">Transmembrane</keyword>
<dbReference type="CDD" id="cd00082">
    <property type="entry name" value="HisKA"/>
    <property type="match status" value="1"/>
</dbReference>
<comment type="caution">
    <text evidence="14">The sequence shown here is derived from an EMBL/GenBank/DDBJ whole genome shotgun (WGS) entry which is preliminary data.</text>
</comment>
<dbReference type="CDD" id="cd00075">
    <property type="entry name" value="HATPase"/>
    <property type="match status" value="1"/>
</dbReference>
<evidence type="ECO:0000256" key="11">
    <source>
        <dbReference type="SAM" id="Phobius"/>
    </source>
</evidence>
<dbReference type="RefSeq" id="WP_185002554.1">
    <property type="nucleotide sequence ID" value="NZ_BAAAUI010000012.1"/>
</dbReference>
<protein>
    <recommendedName>
        <fullName evidence="3">histidine kinase</fullName>
        <ecNumber evidence="3">2.7.13.3</ecNumber>
    </recommendedName>
</protein>
<evidence type="ECO:0000256" key="2">
    <source>
        <dbReference type="ARBA" id="ARBA00004236"/>
    </source>
</evidence>
<evidence type="ECO:0000256" key="1">
    <source>
        <dbReference type="ARBA" id="ARBA00000085"/>
    </source>
</evidence>
<accession>A0A7W7FS73</accession>
<dbReference type="Pfam" id="PF02518">
    <property type="entry name" value="HATPase_c"/>
    <property type="match status" value="1"/>
</dbReference>
<dbReference type="Proteomes" id="UP000533598">
    <property type="component" value="Unassembled WGS sequence"/>
</dbReference>
<evidence type="ECO:0000256" key="6">
    <source>
        <dbReference type="ARBA" id="ARBA00022692"/>
    </source>
</evidence>
<dbReference type="Gene3D" id="6.10.340.10">
    <property type="match status" value="1"/>
</dbReference>
<evidence type="ECO:0000256" key="10">
    <source>
        <dbReference type="ARBA" id="ARBA00023136"/>
    </source>
</evidence>
<dbReference type="SUPFAM" id="SSF55874">
    <property type="entry name" value="ATPase domain of HSP90 chaperone/DNA topoisomerase II/histidine kinase"/>
    <property type="match status" value="1"/>
</dbReference>
<evidence type="ECO:0000256" key="5">
    <source>
        <dbReference type="ARBA" id="ARBA00022679"/>
    </source>
</evidence>
<gene>
    <name evidence="14" type="ORF">HNR67_002894</name>
</gene>
<dbReference type="PRINTS" id="PR00344">
    <property type="entry name" value="BCTRLSENSOR"/>
</dbReference>
<keyword evidence="15" id="KW-1185">Reference proteome</keyword>
<dbReference type="PROSITE" id="PS50885">
    <property type="entry name" value="HAMP"/>
    <property type="match status" value="1"/>
</dbReference>
<dbReference type="SMART" id="SM00304">
    <property type="entry name" value="HAMP"/>
    <property type="match status" value="1"/>
</dbReference>
<keyword evidence="10 11" id="KW-0472">Membrane</keyword>
<name>A0A7W7FS73_9PSEU</name>
<dbReference type="Pfam" id="PF00512">
    <property type="entry name" value="HisKA"/>
    <property type="match status" value="1"/>
</dbReference>
<dbReference type="InterPro" id="IPR005467">
    <property type="entry name" value="His_kinase_dom"/>
</dbReference>
<comment type="subcellular location">
    <subcellularLocation>
        <location evidence="2">Cell membrane</location>
    </subcellularLocation>
</comment>
<dbReference type="GO" id="GO:0000155">
    <property type="term" value="F:phosphorelay sensor kinase activity"/>
    <property type="evidence" value="ECO:0007669"/>
    <property type="project" value="InterPro"/>
</dbReference>
<evidence type="ECO:0000259" key="13">
    <source>
        <dbReference type="PROSITE" id="PS50885"/>
    </source>
</evidence>
<evidence type="ECO:0000256" key="7">
    <source>
        <dbReference type="ARBA" id="ARBA00022777"/>
    </source>
</evidence>
<sequence length="467" mass="50292">MRSRLLVIVLSLVILVLVGLGVPLALNVAGIEQQKLFLDRVGDTSRFASLAQNPLLADKPDLIRPELQRYHQVHGISVLVTDRENHFLVSSDDSIRVGDPRIADRLKLALAGRVPETETALMPWDSTPLVLAEPVRVGGEVRGAVVTVSPTGASRLRVLLWWSVMALASVAVLCLGVLLALPIVRWTLRPVRRLDEATGRMVASVVSGRPVEPVGGDTGPPELRHLTRSFDQMAASVSDVLAAQRAFVADASHQLRNPLTALRLRLGNLEGHVHEDSVDQHNAAMEETIRLNQILDELLAMARAEASSVEPVPAEVDAAVAERVDAWRVVAAARDIALSTRTEPELFALAPPRGVETVLDALLDNALKFSPDRSSVVVSAEEVGEMVVLTVRDHGPGLTAEELERATDRFWRSPSHQNITGSGLGLAIVRRVVERAGGSVRLDLPEGGGLAVVVELPALDLGPDEHA</sequence>
<evidence type="ECO:0000256" key="9">
    <source>
        <dbReference type="ARBA" id="ARBA00023012"/>
    </source>
</evidence>
<dbReference type="InterPro" id="IPR036890">
    <property type="entry name" value="HATPase_C_sf"/>
</dbReference>
<evidence type="ECO:0000256" key="3">
    <source>
        <dbReference type="ARBA" id="ARBA00012438"/>
    </source>
</evidence>
<dbReference type="PROSITE" id="PS50109">
    <property type="entry name" value="HIS_KIN"/>
    <property type="match status" value="1"/>
</dbReference>
<proteinExistence type="predicted"/>